<proteinExistence type="predicted"/>
<evidence type="ECO:0000313" key="3">
    <source>
        <dbReference type="Proteomes" id="UP000541444"/>
    </source>
</evidence>
<feature type="compositionally biased region" description="Low complexity" evidence="1">
    <location>
        <begin position="62"/>
        <end position="74"/>
    </location>
</feature>
<evidence type="ECO:0000313" key="2">
    <source>
        <dbReference type="EMBL" id="KAF6160402.1"/>
    </source>
</evidence>
<comment type="caution">
    <text evidence="2">The sequence shown here is derived from an EMBL/GenBank/DDBJ whole genome shotgun (WGS) entry which is preliminary data.</text>
</comment>
<evidence type="ECO:0000256" key="1">
    <source>
        <dbReference type="SAM" id="MobiDB-lite"/>
    </source>
</evidence>
<sequence>MGITGTGFSSSSFSFGSNPKDGFAFGVGSIFGNFIHKPSSLSSFDFGNSNNGTSSLFGTQGSGSSNVSKSESNNTPSMQEVPVETGGE</sequence>
<name>A0A7J7N073_9MAGN</name>
<accession>A0A7J7N073</accession>
<organism evidence="2 3">
    <name type="scientific">Kingdonia uniflora</name>
    <dbReference type="NCBI Taxonomy" id="39325"/>
    <lineage>
        <taxon>Eukaryota</taxon>
        <taxon>Viridiplantae</taxon>
        <taxon>Streptophyta</taxon>
        <taxon>Embryophyta</taxon>
        <taxon>Tracheophyta</taxon>
        <taxon>Spermatophyta</taxon>
        <taxon>Magnoliopsida</taxon>
        <taxon>Ranunculales</taxon>
        <taxon>Circaeasteraceae</taxon>
        <taxon>Kingdonia</taxon>
    </lineage>
</organism>
<protein>
    <submittedName>
        <fullName evidence="2">Uncharacterized protein</fullName>
    </submittedName>
</protein>
<dbReference type="EMBL" id="JACGCM010001165">
    <property type="protein sequence ID" value="KAF6160402.1"/>
    <property type="molecule type" value="Genomic_DNA"/>
</dbReference>
<feature type="region of interest" description="Disordered" evidence="1">
    <location>
        <begin position="52"/>
        <end position="88"/>
    </location>
</feature>
<gene>
    <name evidence="2" type="ORF">GIB67_019171</name>
</gene>
<keyword evidence="3" id="KW-1185">Reference proteome</keyword>
<dbReference type="AlphaFoldDB" id="A0A7J7N073"/>
<dbReference type="Proteomes" id="UP000541444">
    <property type="component" value="Unassembled WGS sequence"/>
</dbReference>
<reference evidence="2 3" key="1">
    <citation type="journal article" date="2020" name="IScience">
        <title>Genome Sequencing of the Endangered Kingdonia uniflora (Circaeasteraceae, Ranunculales) Reveals Potential Mechanisms of Evolutionary Specialization.</title>
        <authorList>
            <person name="Sun Y."/>
            <person name="Deng T."/>
            <person name="Zhang A."/>
            <person name="Moore M.J."/>
            <person name="Landis J.B."/>
            <person name="Lin N."/>
            <person name="Zhang H."/>
            <person name="Zhang X."/>
            <person name="Huang J."/>
            <person name="Zhang X."/>
            <person name="Sun H."/>
            <person name="Wang H."/>
        </authorList>
    </citation>
    <scope>NUCLEOTIDE SEQUENCE [LARGE SCALE GENOMIC DNA]</scope>
    <source>
        <strain evidence="2">TB1705</strain>
        <tissue evidence="2">Leaf</tissue>
    </source>
</reference>